<dbReference type="RefSeq" id="WP_006980513.1">
    <property type="nucleotide sequence ID" value="NZ_ABVL01000008.1"/>
</dbReference>
<feature type="chain" id="PRO_5002803065" evidence="1">
    <location>
        <begin position="18"/>
        <end position="828"/>
    </location>
</feature>
<keyword evidence="3" id="KW-1185">Reference proteome</keyword>
<name>B4D221_9BACT</name>
<dbReference type="InterPro" id="IPR015919">
    <property type="entry name" value="Cadherin-like_sf"/>
</dbReference>
<evidence type="ECO:0000313" key="3">
    <source>
        <dbReference type="Proteomes" id="UP000005824"/>
    </source>
</evidence>
<dbReference type="Gene3D" id="2.60.40.10">
    <property type="entry name" value="Immunoglobulins"/>
    <property type="match status" value="3"/>
</dbReference>
<dbReference type="SUPFAM" id="SSF49313">
    <property type="entry name" value="Cadherin-like"/>
    <property type="match status" value="1"/>
</dbReference>
<dbReference type="GO" id="GO:0005509">
    <property type="term" value="F:calcium ion binding"/>
    <property type="evidence" value="ECO:0007669"/>
    <property type="project" value="InterPro"/>
</dbReference>
<organism evidence="2 3">
    <name type="scientific">Chthoniobacter flavus Ellin428</name>
    <dbReference type="NCBI Taxonomy" id="497964"/>
    <lineage>
        <taxon>Bacteria</taxon>
        <taxon>Pseudomonadati</taxon>
        <taxon>Verrucomicrobiota</taxon>
        <taxon>Spartobacteria</taxon>
        <taxon>Chthoniobacterales</taxon>
        <taxon>Chthoniobacteraceae</taxon>
        <taxon>Chthoniobacter</taxon>
    </lineage>
</organism>
<dbReference type="AlphaFoldDB" id="B4D221"/>
<feature type="signal peptide" evidence="1">
    <location>
        <begin position="1"/>
        <end position="17"/>
    </location>
</feature>
<dbReference type="EMBL" id="ABVL01000008">
    <property type="protein sequence ID" value="EDY19503.1"/>
    <property type="molecule type" value="Genomic_DNA"/>
</dbReference>
<sequence length="828" mass="91570" precursor="true">MRTILFAMAILAANAAASDTLAPWSSKTEPGDIAKNHVEQIADAGPAKHTYTVIQGGTVDGQNCRSPLGVGMNREGVSDQVWESNRFVRLENVGDSDVINPWLSNGRNTFRNFGEVFASAVTPGMSAKEKALALWFQEIQFRYHAGGDNKELGDPVKVFNSYGHNTCGNDSICLAGLWQKAGLKAAPARGVGHCITQVFYEDRWHLLDGDQAVLYLLRDNETIAGEQDIVRDHDLIRRTHTSGITFADNRAHDEWESALYGYEGEVKGQRNCNDKTSMNMTLRPGEALVWRWGHLTPVKYHGDKPIYPDMVCNGLWEYRPDFTKPVWRQGATRVENIQEKDGELSAEPGKSGTIEWTVRTPYVIVGGQLEVGGAGAKFAISRDGKTWESATDNLDKFFPPNGPACYEYRIRCEFTPETRVQRLAIVNDLQMAPLVLPSMSIGGNTFVYSDETNGERKVTVTHGWVERSSSTPPPAVEAPIAPVDGGEVNGTDIAFQWKAPPPADGARIADYHFELSDRVDMKWPLSTNFYKLISRTADRGQAQYTLPAAGLLAPNHRYFWRVRAKNSQGVWGPWSKVWSFTPQAPSYPLEVNLVYDEKKTEGILHWKPNPAGRPAVKYRIYGSDEKGFAVSDVPYQVNVGATRDLAAQFPANFIAETSDAELAVLGPKIKLPNANKTYYRVVAVDEHGKRSGPSDYATAPRPVIHSEPPTAARVGGDYHYQPQANRSLGDLKAREINGQEVRAFFEIESPKYTIVKGPAWLKLDPATGTLVGKPDAAGKFEVTILATIEREQRKVDEAALVWGNYRLLATSIEKLAGTPQSFTIDVTP</sequence>
<evidence type="ECO:0000256" key="1">
    <source>
        <dbReference type="SAM" id="SignalP"/>
    </source>
</evidence>
<dbReference type="SUPFAM" id="SSF49265">
    <property type="entry name" value="Fibronectin type III"/>
    <property type="match status" value="1"/>
</dbReference>
<accession>B4D221</accession>
<dbReference type="CDD" id="cd00063">
    <property type="entry name" value="FN3"/>
    <property type="match status" value="1"/>
</dbReference>
<dbReference type="InterPro" id="IPR036116">
    <property type="entry name" value="FN3_sf"/>
</dbReference>
<dbReference type="Proteomes" id="UP000005824">
    <property type="component" value="Unassembled WGS sequence"/>
</dbReference>
<reference evidence="2 3" key="1">
    <citation type="journal article" date="2011" name="J. Bacteriol.">
        <title>Genome sequence of Chthoniobacter flavus Ellin428, an aerobic heterotrophic soil bacterium.</title>
        <authorList>
            <person name="Kant R."/>
            <person name="van Passel M.W."/>
            <person name="Palva A."/>
            <person name="Lucas S."/>
            <person name="Lapidus A."/>
            <person name="Glavina Del Rio T."/>
            <person name="Dalin E."/>
            <person name="Tice H."/>
            <person name="Bruce D."/>
            <person name="Goodwin L."/>
            <person name="Pitluck S."/>
            <person name="Larimer F.W."/>
            <person name="Land M.L."/>
            <person name="Hauser L."/>
            <person name="Sangwan P."/>
            <person name="de Vos W.M."/>
            <person name="Janssen P.H."/>
            <person name="Smidt H."/>
        </authorList>
    </citation>
    <scope>NUCLEOTIDE SEQUENCE [LARGE SCALE GENOMIC DNA]</scope>
    <source>
        <strain evidence="2 3">Ellin428</strain>
    </source>
</reference>
<dbReference type="GO" id="GO:0016020">
    <property type="term" value="C:membrane"/>
    <property type="evidence" value="ECO:0007669"/>
    <property type="project" value="InterPro"/>
</dbReference>
<dbReference type="eggNOG" id="COG1305">
    <property type="taxonomic scope" value="Bacteria"/>
</dbReference>
<proteinExistence type="predicted"/>
<dbReference type="InterPro" id="IPR003961">
    <property type="entry name" value="FN3_dom"/>
</dbReference>
<dbReference type="InParanoid" id="B4D221"/>
<evidence type="ECO:0000313" key="2">
    <source>
        <dbReference type="EMBL" id="EDY19503.1"/>
    </source>
</evidence>
<gene>
    <name evidence="2" type="ORF">CfE428DRAFT_3188</name>
</gene>
<dbReference type="InterPro" id="IPR013783">
    <property type="entry name" value="Ig-like_fold"/>
</dbReference>
<protein>
    <submittedName>
        <fullName evidence="2">Fibronectin type III domain protein</fullName>
    </submittedName>
</protein>
<keyword evidence="1" id="KW-0732">Signal</keyword>
<comment type="caution">
    <text evidence="2">The sequence shown here is derived from an EMBL/GenBank/DDBJ whole genome shotgun (WGS) entry which is preliminary data.</text>
</comment>